<sequence>MSANVLVDTNIWLYAFVTNPLDQKHQRAQGFVFSLDRPKINSQIIRETCCNLLKKFKRTEDDLRQFVLDWSATCEIVHTPVAQYVLAS</sequence>
<dbReference type="SUPFAM" id="SSF88723">
    <property type="entry name" value="PIN domain-like"/>
    <property type="match status" value="1"/>
</dbReference>
<proteinExistence type="predicted"/>
<reference evidence="1 2" key="1">
    <citation type="submission" date="2018-05" db="EMBL/GenBank/DDBJ databases">
        <title>Rhodoferax soyangensis sp.nov., isolated from an oligotrophic freshwater lake.</title>
        <authorList>
            <person name="Park M."/>
        </authorList>
    </citation>
    <scope>NUCLEOTIDE SEQUENCE [LARGE SCALE GENOMIC DNA]</scope>
    <source>
        <strain evidence="1 2">IMCC26218</strain>
    </source>
</reference>
<dbReference type="Gene3D" id="3.40.50.1010">
    <property type="entry name" value="5'-nuclease"/>
    <property type="match status" value="1"/>
</dbReference>
<dbReference type="InterPro" id="IPR029060">
    <property type="entry name" value="PIN-like_dom_sf"/>
</dbReference>
<evidence type="ECO:0000313" key="2">
    <source>
        <dbReference type="Proteomes" id="UP000260665"/>
    </source>
</evidence>
<dbReference type="AlphaFoldDB" id="A0A3E1RH56"/>
<gene>
    <name evidence="1" type="ORF">DIC66_01420</name>
</gene>
<protein>
    <recommendedName>
        <fullName evidence="3">PIN domain-containing protein</fullName>
    </recommendedName>
</protein>
<accession>A0A3E1RH56</accession>
<keyword evidence="2" id="KW-1185">Reference proteome</keyword>
<dbReference type="EMBL" id="QFZK01000001">
    <property type="protein sequence ID" value="RFO98573.1"/>
    <property type="molecule type" value="Genomic_DNA"/>
</dbReference>
<dbReference type="Proteomes" id="UP000260665">
    <property type="component" value="Unassembled WGS sequence"/>
</dbReference>
<comment type="caution">
    <text evidence="1">The sequence shown here is derived from an EMBL/GenBank/DDBJ whole genome shotgun (WGS) entry which is preliminary data.</text>
</comment>
<name>A0A3E1RH56_9BURK</name>
<evidence type="ECO:0008006" key="3">
    <source>
        <dbReference type="Google" id="ProtNLM"/>
    </source>
</evidence>
<organism evidence="1 2">
    <name type="scientific">Rhodoferax lacus</name>
    <dbReference type="NCBI Taxonomy" id="2184758"/>
    <lineage>
        <taxon>Bacteria</taxon>
        <taxon>Pseudomonadati</taxon>
        <taxon>Pseudomonadota</taxon>
        <taxon>Betaproteobacteria</taxon>
        <taxon>Burkholderiales</taxon>
        <taxon>Comamonadaceae</taxon>
        <taxon>Rhodoferax</taxon>
    </lineage>
</organism>
<evidence type="ECO:0000313" key="1">
    <source>
        <dbReference type="EMBL" id="RFO98573.1"/>
    </source>
</evidence>